<evidence type="ECO:0000256" key="1">
    <source>
        <dbReference type="SAM" id="MobiDB-lite"/>
    </source>
</evidence>
<dbReference type="HOGENOM" id="CLU_2483445_0_0_1"/>
<proteinExistence type="predicted"/>
<dbReference type="AlphaFoldDB" id="X0GK48"/>
<evidence type="ECO:0000313" key="2">
    <source>
        <dbReference type="EMBL" id="EXL63688.1"/>
    </source>
</evidence>
<protein>
    <submittedName>
        <fullName evidence="2">Uncharacterized protein</fullName>
    </submittedName>
</protein>
<gene>
    <name evidence="2" type="ORF">FOPG_20040</name>
</gene>
<reference evidence="2" key="2">
    <citation type="submission" date="2014-03" db="EMBL/GenBank/DDBJ databases">
        <title>The Genome Annotation of Fusarium oxysporum PHW808.</title>
        <authorList>
            <consortium name="The Broad Institute Genomics Platform"/>
            <person name="Ma L.-J."/>
            <person name="Corby-Kistler H."/>
            <person name="Broz K."/>
            <person name="Gale L.R."/>
            <person name="Jonkers W."/>
            <person name="O'Donnell K."/>
            <person name="Ploetz R."/>
            <person name="Steinberg C."/>
            <person name="Schwartz D.C."/>
            <person name="VanEtten H."/>
            <person name="Zhou S."/>
            <person name="Young S.K."/>
            <person name="Zeng Q."/>
            <person name="Gargeya S."/>
            <person name="Fitzgerald M."/>
            <person name="Abouelleil A."/>
            <person name="Alvarado L."/>
            <person name="Chapman S.B."/>
            <person name="Gainer-Dewar J."/>
            <person name="Goldberg J."/>
            <person name="Griggs A."/>
            <person name="Gujja S."/>
            <person name="Hansen M."/>
            <person name="Howarth C."/>
            <person name="Imamovic A."/>
            <person name="Ireland A."/>
            <person name="Larimer J."/>
            <person name="McCowan C."/>
            <person name="Murphy C."/>
            <person name="Pearson M."/>
            <person name="Poon T.W."/>
            <person name="Priest M."/>
            <person name="Roberts A."/>
            <person name="Saif S."/>
            <person name="Shea T."/>
            <person name="Sykes S."/>
            <person name="Wortman J."/>
            <person name="Nusbaum C."/>
            <person name="Birren B."/>
        </authorList>
    </citation>
    <scope>NUCLEOTIDE SEQUENCE</scope>
    <source>
        <strain evidence="2">54008</strain>
    </source>
</reference>
<feature type="compositionally biased region" description="Basic and acidic residues" evidence="1">
    <location>
        <begin position="32"/>
        <end position="64"/>
    </location>
</feature>
<feature type="compositionally biased region" description="Polar residues" evidence="1">
    <location>
        <begin position="75"/>
        <end position="87"/>
    </location>
</feature>
<name>X0GK48_FUSOX</name>
<dbReference type="EMBL" id="KK034878">
    <property type="protein sequence ID" value="EXL63688.1"/>
    <property type="molecule type" value="Genomic_DNA"/>
</dbReference>
<dbReference type="Proteomes" id="UP000030676">
    <property type="component" value="Unassembled WGS sequence"/>
</dbReference>
<feature type="region of interest" description="Disordered" evidence="1">
    <location>
        <begin position="31"/>
        <end position="87"/>
    </location>
</feature>
<reference evidence="2" key="1">
    <citation type="submission" date="2011-11" db="EMBL/GenBank/DDBJ databases">
        <title>The Genome Sequence of Fusarium oxysporum PHW808.</title>
        <authorList>
            <consortium name="The Broad Institute Genome Sequencing Platform"/>
            <person name="Ma L.-J."/>
            <person name="Gale L.R."/>
            <person name="Schwartz D.C."/>
            <person name="Zhou S."/>
            <person name="Corby-Kistler H."/>
            <person name="Young S.K."/>
            <person name="Zeng Q."/>
            <person name="Gargeya S."/>
            <person name="Fitzgerald M."/>
            <person name="Haas B."/>
            <person name="Abouelleil A."/>
            <person name="Alvarado L."/>
            <person name="Arachchi H.M."/>
            <person name="Berlin A."/>
            <person name="Brown A."/>
            <person name="Chapman S.B."/>
            <person name="Chen Z."/>
            <person name="Dunbar C."/>
            <person name="Freedman E."/>
            <person name="Gearin G."/>
            <person name="Goldberg J."/>
            <person name="Griggs A."/>
            <person name="Gujja S."/>
            <person name="Heiman D."/>
            <person name="Howarth C."/>
            <person name="Larson L."/>
            <person name="Lui A."/>
            <person name="MacDonald P.J.P."/>
            <person name="Montmayeur A."/>
            <person name="Murphy C."/>
            <person name="Neiman D."/>
            <person name="Pearson M."/>
            <person name="Priest M."/>
            <person name="Roberts A."/>
            <person name="Saif S."/>
            <person name="Shea T."/>
            <person name="Shenoy N."/>
            <person name="Sisk P."/>
            <person name="Stolte C."/>
            <person name="Sykes S."/>
            <person name="Wortman J."/>
            <person name="Nusbaum C."/>
            <person name="Birren B."/>
        </authorList>
    </citation>
    <scope>NUCLEOTIDE SEQUENCE [LARGE SCALE GENOMIC DNA]</scope>
    <source>
        <strain evidence="2">54008</strain>
    </source>
</reference>
<organism evidence="2">
    <name type="scientific">Fusarium oxysporum f. sp. conglutinans race 2 54008</name>
    <dbReference type="NCBI Taxonomy" id="1089457"/>
    <lineage>
        <taxon>Eukaryota</taxon>
        <taxon>Fungi</taxon>
        <taxon>Dikarya</taxon>
        <taxon>Ascomycota</taxon>
        <taxon>Pezizomycotina</taxon>
        <taxon>Sordariomycetes</taxon>
        <taxon>Hypocreomycetidae</taxon>
        <taxon>Hypocreales</taxon>
        <taxon>Nectriaceae</taxon>
        <taxon>Fusarium</taxon>
        <taxon>Fusarium oxysporum species complex</taxon>
    </lineage>
</organism>
<sequence length="87" mass="10224">MNFMCEVISWLHRYPWLRPYNPQIDWETGQTIRKDHHSDDGLNDSEHDDTRSQTSTEEGKDMRGRTPPFPKEPDTNMTKAESSISDE</sequence>
<accession>X0GK48</accession>